<name>A0ABD3BRK6_9LAMI</name>
<evidence type="ECO:0000313" key="6">
    <source>
        <dbReference type="Proteomes" id="UP001632038"/>
    </source>
</evidence>
<dbReference type="Pfam" id="PF01486">
    <property type="entry name" value="K-box"/>
    <property type="match status" value="1"/>
</dbReference>
<dbReference type="PANTHER" id="PTHR24092">
    <property type="entry name" value="PROBABLE PHOSPHOLIPID-TRANSPORTING ATPASE"/>
    <property type="match status" value="1"/>
</dbReference>
<dbReference type="InterPro" id="IPR002487">
    <property type="entry name" value="TF_Kbox"/>
</dbReference>
<dbReference type="Proteomes" id="UP001632038">
    <property type="component" value="Unassembled WGS sequence"/>
</dbReference>
<gene>
    <name evidence="5" type="ORF">CASFOL_035072</name>
</gene>
<keyword evidence="2" id="KW-0479">Metal-binding</keyword>
<evidence type="ECO:0000313" key="5">
    <source>
        <dbReference type="EMBL" id="KAL3620160.1"/>
    </source>
</evidence>
<dbReference type="AlphaFoldDB" id="A0ABD3BRK6"/>
<evidence type="ECO:0000256" key="1">
    <source>
        <dbReference type="ARBA" id="ARBA00004141"/>
    </source>
</evidence>
<dbReference type="PANTHER" id="PTHR24092:SF150">
    <property type="entry name" value="PHOSPHOLIPID-TRANSPORTING ATPASE"/>
    <property type="match status" value="1"/>
</dbReference>
<keyword evidence="6" id="KW-1185">Reference proteome</keyword>
<evidence type="ECO:0000256" key="2">
    <source>
        <dbReference type="ARBA" id="ARBA00022723"/>
    </source>
</evidence>
<evidence type="ECO:0000256" key="3">
    <source>
        <dbReference type="ARBA" id="ARBA00022842"/>
    </source>
</evidence>
<sequence>MNDLHYYVVDDGLCVPSDGQSRAVMASDFSIAQFRFLERLLVVHGHWCCKRIAQMICMLKTLERYQKCTYGSLEVNNPRKEIESLQRYQRQLLGGELGPLNINGIEHIEHQLETSLKHIRSTRTQAMLDQLSELQAKGL</sequence>
<dbReference type="EMBL" id="JAVIJP010000066">
    <property type="protein sequence ID" value="KAL3620160.1"/>
    <property type="molecule type" value="Genomic_DNA"/>
</dbReference>
<dbReference type="InterPro" id="IPR032630">
    <property type="entry name" value="P_typ_ATPase_c"/>
</dbReference>
<dbReference type="GO" id="GO:0016020">
    <property type="term" value="C:membrane"/>
    <property type="evidence" value="ECO:0007669"/>
    <property type="project" value="UniProtKB-SubCell"/>
</dbReference>
<reference evidence="6" key="1">
    <citation type="journal article" date="2024" name="IScience">
        <title>Strigolactones Initiate the Formation of Haustorium-like Structures in Castilleja.</title>
        <authorList>
            <person name="Buerger M."/>
            <person name="Peterson D."/>
            <person name="Chory J."/>
        </authorList>
    </citation>
    <scope>NUCLEOTIDE SEQUENCE [LARGE SCALE GENOMIC DNA]</scope>
</reference>
<dbReference type="PROSITE" id="PS51297">
    <property type="entry name" value="K_BOX"/>
    <property type="match status" value="1"/>
</dbReference>
<protein>
    <recommendedName>
        <fullName evidence="4">K-box domain-containing protein</fullName>
    </recommendedName>
</protein>
<accession>A0ABD3BRK6</accession>
<dbReference type="GO" id="GO:0046872">
    <property type="term" value="F:metal ion binding"/>
    <property type="evidence" value="ECO:0007669"/>
    <property type="project" value="UniProtKB-KW"/>
</dbReference>
<comment type="caution">
    <text evidence="5">The sequence shown here is derived from an EMBL/GenBank/DDBJ whole genome shotgun (WGS) entry which is preliminary data.</text>
</comment>
<comment type="subcellular location">
    <subcellularLocation>
        <location evidence="1">Membrane</location>
        <topology evidence="1">Multi-pass membrane protein</topology>
    </subcellularLocation>
</comment>
<evidence type="ECO:0000259" key="4">
    <source>
        <dbReference type="PROSITE" id="PS51297"/>
    </source>
</evidence>
<keyword evidence="3" id="KW-0460">Magnesium</keyword>
<feature type="domain" description="K-box" evidence="4">
    <location>
        <begin position="68"/>
        <end position="139"/>
    </location>
</feature>
<proteinExistence type="predicted"/>
<organism evidence="5 6">
    <name type="scientific">Castilleja foliolosa</name>
    <dbReference type="NCBI Taxonomy" id="1961234"/>
    <lineage>
        <taxon>Eukaryota</taxon>
        <taxon>Viridiplantae</taxon>
        <taxon>Streptophyta</taxon>
        <taxon>Embryophyta</taxon>
        <taxon>Tracheophyta</taxon>
        <taxon>Spermatophyta</taxon>
        <taxon>Magnoliopsida</taxon>
        <taxon>eudicotyledons</taxon>
        <taxon>Gunneridae</taxon>
        <taxon>Pentapetalae</taxon>
        <taxon>asterids</taxon>
        <taxon>lamiids</taxon>
        <taxon>Lamiales</taxon>
        <taxon>Orobanchaceae</taxon>
        <taxon>Pedicularideae</taxon>
        <taxon>Castillejinae</taxon>
        <taxon>Castilleja</taxon>
    </lineage>
</organism>
<dbReference type="Pfam" id="PF16212">
    <property type="entry name" value="PhoLip_ATPase_C"/>
    <property type="match status" value="1"/>
</dbReference>